<sequence length="118" mass="12815">MSLGATVDLWCAWTLGAQQCHLFKEGISVPWRTQMFETPVNTAMFSIPSVTEHDAGRYHCSYTKSAGKSEPSEPLELVVTGGYSDAMAMAGANPRCGQSPGNPWSSWSQVKEAQPFLS</sequence>
<keyword evidence="4" id="KW-0732">Signal</keyword>
<organism evidence="13 14">
    <name type="scientific">Octodon degus</name>
    <name type="common">Degu</name>
    <name type="synonym">Sciurus degus</name>
    <dbReference type="NCBI Taxonomy" id="10160"/>
    <lineage>
        <taxon>Eukaryota</taxon>
        <taxon>Metazoa</taxon>
        <taxon>Chordata</taxon>
        <taxon>Craniata</taxon>
        <taxon>Vertebrata</taxon>
        <taxon>Euteleostomi</taxon>
        <taxon>Mammalia</taxon>
        <taxon>Eutheria</taxon>
        <taxon>Euarchontoglires</taxon>
        <taxon>Glires</taxon>
        <taxon>Rodentia</taxon>
        <taxon>Hystricomorpha</taxon>
        <taxon>Octodontidae</taxon>
        <taxon>Octodon</taxon>
    </lineage>
</organism>
<dbReference type="GeneID" id="111812001"/>
<evidence type="ECO:0000259" key="12">
    <source>
        <dbReference type="PROSITE" id="PS50835"/>
    </source>
</evidence>
<proteinExistence type="predicted"/>
<evidence type="ECO:0000256" key="7">
    <source>
        <dbReference type="ARBA" id="ARBA00023136"/>
    </source>
</evidence>
<dbReference type="PANTHER" id="PTHR11738:SF179">
    <property type="entry name" value="LEUKOCYTE IMMUNOGLOBULIN-LIKE RECEPTOR SUBFAMILY A MEMBER 5"/>
    <property type="match status" value="1"/>
</dbReference>
<evidence type="ECO:0000256" key="8">
    <source>
        <dbReference type="ARBA" id="ARBA00023157"/>
    </source>
</evidence>
<evidence type="ECO:0000313" key="13">
    <source>
        <dbReference type="Proteomes" id="UP000515203"/>
    </source>
</evidence>
<keyword evidence="13" id="KW-1185">Reference proteome</keyword>
<reference evidence="14" key="1">
    <citation type="submission" date="2025-08" db="UniProtKB">
        <authorList>
            <consortium name="RefSeq"/>
        </authorList>
    </citation>
    <scope>IDENTIFICATION</scope>
</reference>
<gene>
    <name evidence="14" type="primary">LOC111812001</name>
</gene>
<comment type="subcellular location">
    <subcellularLocation>
        <location evidence="1">Cell membrane</location>
        <topology evidence="1">Single-pass membrane protein</topology>
    </subcellularLocation>
</comment>
<keyword evidence="9" id="KW-0325">Glycoprotein</keyword>
<dbReference type="InterPro" id="IPR036179">
    <property type="entry name" value="Ig-like_dom_sf"/>
</dbReference>
<dbReference type="GO" id="GO:0005886">
    <property type="term" value="C:plasma membrane"/>
    <property type="evidence" value="ECO:0007669"/>
    <property type="project" value="UniProtKB-SubCell"/>
</dbReference>
<dbReference type="InParanoid" id="A0A6P6DX93"/>
<evidence type="ECO:0000256" key="4">
    <source>
        <dbReference type="ARBA" id="ARBA00022729"/>
    </source>
</evidence>
<dbReference type="InterPro" id="IPR050412">
    <property type="entry name" value="Ig-like_Receptors_ImmuneReg"/>
</dbReference>
<evidence type="ECO:0000256" key="10">
    <source>
        <dbReference type="ARBA" id="ARBA00023319"/>
    </source>
</evidence>
<dbReference type="SUPFAM" id="SSF48726">
    <property type="entry name" value="Immunoglobulin"/>
    <property type="match status" value="1"/>
</dbReference>
<dbReference type="InterPro" id="IPR007110">
    <property type="entry name" value="Ig-like_dom"/>
</dbReference>
<keyword evidence="7" id="KW-0472">Membrane</keyword>
<dbReference type="Pfam" id="PF13895">
    <property type="entry name" value="Ig_2"/>
    <property type="match status" value="1"/>
</dbReference>
<dbReference type="RefSeq" id="XP_023564527.1">
    <property type="nucleotide sequence ID" value="XM_023708759.1"/>
</dbReference>
<keyword evidence="2" id="KW-1003">Cell membrane</keyword>
<evidence type="ECO:0000256" key="5">
    <source>
        <dbReference type="ARBA" id="ARBA00022737"/>
    </source>
</evidence>
<feature type="region of interest" description="Disordered" evidence="11">
    <location>
        <begin position="94"/>
        <end position="118"/>
    </location>
</feature>
<evidence type="ECO:0000256" key="11">
    <source>
        <dbReference type="SAM" id="MobiDB-lite"/>
    </source>
</evidence>
<accession>A0A6P6DX93</accession>
<keyword evidence="10" id="KW-0393">Immunoglobulin domain</keyword>
<evidence type="ECO:0000256" key="1">
    <source>
        <dbReference type="ARBA" id="ARBA00004162"/>
    </source>
</evidence>
<keyword evidence="5" id="KW-0677">Repeat</keyword>
<dbReference type="GO" id="GO:0002764">
    <property type="term" value="P:immune response-regulating signaling pathway"/>
    <property type="evidence" value="ECO:0007669"/>
    <property type="project" value="TreeGrafter"/>
</dbReference>
<evidence type="ECO:0000256" key="3">
    <source>
        <dbReference type="ARBA" id="ARBA00022692"/>
    </source>
</evidence>
<dbReference type="PANTHER" id="PTHR11738">
    <property type="entry name" value="MHC CLASS I NK CELL RECEPTOR"/>
    <property type="match status" value="1"/>
</dbReference>
<protein>
    <submittedName>
        <fullName evidence="14">Leukocyte immunoglobulin-like receptor subfamily A member 5</fullName>
    </submittedName>
</protein>
<dbReference type="PROSITE" id="PS50835">
    <property type="entry name" value="IG_LIKE"/>
    <property type="match status" value="1"/>
</dbReference>
<keyword evidence="6" id="KW-1133">Transmembrane helix</keyword>
<evidence type="ECO:0000256" key="2">
    <source>
        <dbReference type="ARBA" id="ARBA00022475"/>
    </source>
</evidence>
<feature type="compositionally biased region" description="Polar residues" evidence="11">
    <location>
        <begin position="99"/>
        <end position="118"/>
    </location>
</feature>
<dbReference type="Proteomes" id="UP000515203">
    <property type="component" value="Unplaced"/>
</dbReference>
<name>A0A6P6DX93_OCTDE</name>
<dbReference type="GO" id="GO:0032396">
    <property type="term" value="F:inhibitory MHC class I receptor activity"/>
    <property type="evidence" value="ECO:0007669"/>
    <property type="project" value="TreeGrafter"/>
</dbReference>
<keyword evidence="8" id="KW-1015">Disulfide bond</keyword>
<dbReference type="OrthoDB" id="9808644at2759"/>
<evidence type="ECO:0000313" key="14">
    <source>
        <dbReference type="RefSeq" id="XP_023564527.1"/>
    </source>
</evidence>
<evidence type="ECO:0000256" key="9">
    <source>
        <dbReference type="ARBA" id="ARBA00023180"/>
    </source>
</evidence>
<dbReference type="InterPro" id="IPR013783">
    <property type="entry name" value="Ig-like_fold"/>
</dbReference>
<dbReference type="FunFam" id="2.60.40.10:FF:000049">
    <property type="entry name" value="Leukocyte immunoglobulin-like receptor subfamily B member 1"/>
    <property type="match status" value="1"/>
</dbReference>
<keyword evidence="3" id="KW-0812">Transmembrane</keyword>
<evidence type="ECO:0000256" key="6">
    <source>
        <dbReference type="ARBA" id="ARBA00022989"/>
    </source>
</evidence>
<feature type="domain" description="Ig-like" evidence="12">
    <location>
        <begin position="1"/>
        <end position="76"/>
    </location>
</feature>
<dbReference type="GO" id="GO:0019221">
    <property type="term" value="P:cytokine-mediated signaling pathway"/>
    <property type="evidence" value="ECO:0007669"/>
    <property type="project" value="TreeGrafter"/>
</dbReference>
<dbReference type="AlphaFoldDB" id="A0A6P6DX93"/>
<dbReference type="Gene3D" id="2.60.40.10">
    <property type="entry name" value="Immunoglobulins"/>
    <property type="match status" value="1"/>
</dbReference>